<feature type="compositionally biased region" description="Gly residues" evidence="1">
    <location>
        <begin position="374"/>
        <end position="383"/>
    </location>
</feature>
<protein>
    <submittedName>
        <fullName evidence="2">Uncharacterized protein</fullName>
    </submittedName>
</protein>
<gene>
    <name evidence="2" type="ORF">TcWFU_006171</name>
</gene>
<dbReference type="Gene3D" id="3.60.10.10">
    <property type="entry name" value="Endonuclease/exonuclease/phosphatase"/>
    <property type="match status" value="1"/>
</dbReference>
<accession>A0ABR4Q2Q4</accession>
<dbReference type="InterPro" id="IPR036691">
    <property type="entry name" value="Endo/exonu/phosph_ase_sf"/>
</dbReference>
<feature type="compositionally biased region" description="Basic residues" evidence="1">
    <location>
        <begin position="191"/>
        <end position="204"/>
    </location>
</feature>
<feature type="compositionally biased region" description="Low complexity" evidence="1">
    <location>
        <begin position="49"/>
        <end position="69"/>
    </location>
</feature>
<sequence length="858" mass="91445">MPRSTRSSNAARRKTLGGGKNGGNNSTRTTSSNGNKSGTPRKLLRSVKASPAPSIDSSASTVSTTTATRSLRKRTQPSPEKEAPSTTQASIGDGTVCKRRRVSVPPSPAPVKGPNITGRKRRVPQKEVSTKRVKVASQAVDPATPEPSSATTPSLKRRRQAVGEHGSGAEEGEEEEERSSYSPIVTASTTAKKRGAKRSRRVSRKALAGAEVEAAILTSATTEKEDGEAMKVGKEDKRTEEDSKAEELTASSPPKSPVAEVKTSLSKKELLALQRRQLLQHLDHYDLSDLTSLSSLLTTWPESELRVAMTVPPSLPISASQRLWISTEGSPVSRTALNGDGRETDASPTKAAEEVPSAKRARRHLSPLPRPDARGGGPGSGGGGEHEVENADAMEKNQYPRLLDTFCVASFTLPAWKDKDTAAGDGAQLDKHEHLVRDIATINPDVFCVKQAHVDYAALHLRPELSRQGYQCSGGTDGTAASYQSFIFFSREVFSEVAFHCRPVRSMARKLVENSAYAQPWRDTLSESLKSSYTGDCSVLRHLATGSLLLVGCLTERLHPVEFPSPPCPATTVVPTAVPITVPYVECAGGGGSGTAGGGCCASTITVSVAGCHSSLGGSPPSEWCPPSFDSRPDLAAINASGCIWALHEIWQEVQESGQAAATTPLVNGYNGNGHPLLPSVMPLSPMRWVLCANLEASPSSPAYQIFCDGYPSDESIARLRAVRNVHLRNNDFLDATSLLDLLWHAFQHPCTDVRSCYQSVMSTEPPFTRYATLPSASSAATTTVIPRKCVDYIFCSGSSLHPRQVLMPPCRATLGVASESVGQMQRRICSATPYAAAHETAFSLASKVGIVAASTTA</sequence>
<feature type="compositionally biased region" description="Polar residues" evidence="1">
    <location>
        <begin position="1"/>
        <end position="10"/>
    </location>
</feature>
<feature type="region of interest" description="Disordered" evidence="1">
    <location>
        <begin position="331"/>
        <end position="387"/>
    </location>
</feature>
<reference evidence="2 3" key="1">
    <citation type="journal article" date="2022" name="Front. Cell. Infect. Microbiol.">
        <title>The Genomes of Two Strains of Taenia crassiceps the Animal Model for the Study of Human Cysticercosis.</title>
        <authorList>
            <person name="Bobes R.J."/>
            <person name="Estrada K."/>
            <person name="Rios-Valencia D.G."/>
            <person name="Calderon-Gallegos A."/>
            <person name="de la Torre P."/>
            <person name="Carrero J.C."/>
            <person name="Sanchez-Flores A."/>
            <person name="Laclette J.P."/>
        </authorList>
    </citation>
    <scope>NUCLEOTIDE SEQUENCE [LARGE SCALE GENOMIC DNA]</scope>
    <source>
        <strain evidence="2">WFUcys</strain>
    </source>
</reference>
<evidence type="ECO:0000313" key="3">
    <source>
        <dbReference type="Proteomes" id="UP001651158"/>
    </source>
</evidence>
<keyword evidence="3" id="KW-1185">Reference proteome</keyword>
<comment type="caution">
    <text evidence="2">The sequence shown here is derived from an EMBL/GenBank/DDBJ whole genome shotgun (WGS) entry which is preliminary data.</text>
</comment>
<evidence type="ECO:0000256" key="1">
    <source>
        <dbReference type="SAM" id="MobiDB-lite"/>
    </source>
</evidence>
<dbReference type="Proteomes" id="UP001651158">
    <property type="component" value="Unassembled WGS sequence"/>
</dbReference>
<feature type="compositionally biased region" description="Low complexity" evidence="1">
    <location>
        <begin position="142"/>
        <end position="154"/>
    </location>
</feature>
<feature type="region of interest" description="Disordered" evidence="1">
    <location>
        <begin position="1"/>
        <end position="260"/>
    </location>
</feature>
<feature type="compositionally biased region" description="Basic and acidic residues" evidence="1">
    <location>
        <begin position="340"/>
        <end position="357"/>
    </location>
</feature>
<proteinExistence type="predicted"/>
<evidence type="ECO:0000313" key="2">
    <source>
        <dbReference type="EMBL" id="KAL5103935.1"/>
    </source>
</evidence>
<name>A0ABR4Q2Q4_9CEST</name>
<feature type="compositionally biased region" description="Low complexity" evidence="1">
    <location>
        <begin position="23"/>
        <end position="38"/>
    </location>
</feature>
<organism evidence="2 3">
    <name type="scientific">Taenia crassiceps</name>
    <dbReference type="NCBI Taxonomy" id="6207"/>
    <lineage>
        <taxon>Eukaryota</taxon>
        <taxon>Metazoa</taxon>
        <taxon>Spiralia</taxon>
        <taxon>Lophotrochozoa</taxon>
        <taxon>Platyhelminthes</taxon>
        <taxon>Cestoda</taxon>
        <taxon>Eucestoda</taxon>
        <taxon>Cyclophyllidea</taxon>
        <taxon>Taeniidae</taxon>
        <taxon>Taenia</taxon>
    </lineage>
</organism>
<dbReference type="EMBL" id="JAKROA010000015">
    <property type="protein sequence ID" value="KAL5103935.1"/>
    <property type="molecule type" value="Genomic_DNA"/>
</dbReference>
<feature type="compositionally biased region" description="Basic and acidic residues" evidence="1">
    <location>
        <begin position="222"/>
        <end position="247"/>
    </location>
</feature>